<dbReference type="InterPro" id="IPR000843">
    <property type="entry name" value="HTH_LacI"/>
</dbReference>
<keyword evidence="10" id="KW-0804">Transcription</keyword>
<feature type="binding site" evidence="12">
    <location>
        <position position="570"/>
    </location>
    <ligand>
        <name>substrate</name>
    </ligand>
</feature>
<dbReference type="PANTHER" id="PTHR10584:SF166">
    <property type="entry name" value="RIBOKINASE"/>
    <property type="match status" value="1"/>
</dbReference>
<keyword evidence="11 12" id="KW-0119">Carbohydrate metabolism</keyword>
<evidence type="ECO:0000313" key="15">
    <source>
        <dbReference type="Proteomes" id="UP000823927"/>
    </source>
</evidence>
<evidence type="ECO:0000256" key="3">
    <source>
        <dbReference type="ARBA" id="ARBA00022741"/>
    </source>
</evidence>
<evidence type="ECO:0000256" key="9">
    <source>
        <dbReference type="ARBA" id="ARBA00023125"/>
    </source>
</evidence>
<dbReference type="GO" id="GO:0005524">
    <property type="term" value="F:ATP binding"/>
    <property type="evidence" value="ECO:0007669"/>
    <property type="project" value="UniProtKB-UniRule"/>
</dbReference>
<keyword evidence="2 12" id="KW-0479">Metal-binding</keyword>
<keyword evidence="7 12" id="KW-0630">Potassium</keyword>
<dbReference type="PROSITE" id="PS00356">
    <property type="entry name" value="HTH_LACI_1"/>
    <property type="match status" value="1"/>
</dbReference>
<feature type="binding site" evidence="12">
    <location>
        <begin position="538"/>
        <end position="543"/>
    </location>
    <ligand>
        <name>ATP</name>
        <dbReference type="ChEBI" id="CHEBI:30616"/>
    </ligand>
</feature>
<dbReference type="HAMAP" id="MF_01987">
    <property type="entry name" value="Ribokinase"/>
    <property type="match status" value="1"/>
</dbReference>
<feature type="binding site" evidence="12">
    <location>
        <position position="605"/>
    </location>
    <ligand>
        <name>K(+)</name>
        <dbReference type="ChEBI" id="CHEBI:29103"/>
    </ligand>
</feature>
<proteinExistence type="inferred from homology"/>
<feature type="binding site" evidence="12">
    <location>
        <position position="600"/>
    </location>
    <ligand>
        <name>K(+)</name>
        <dbReference type="ChEBI" id="CHEBI:29103"/>
    </ligand>
</feature>
<keyword evidence="3 12" id="KW-0547">Nucleotide-binding</keyword>
<feature type="binding site" evidence="12">
    <location>
        <position position="506"/>
    </location>
    <ligand>
        <name>ATP</name>
        <dbReference type="ChEBI" id="CHEBI:30616"/>
    </ligand>
</feature>
<dbReference type="SUPFAM" id="SSF47413">
    <property type="entry name" value="lambda repressor-like DNA-binding domains"/>
    <property type="match status" value="1"/>
</dbReference>
<dbReference type="Gene3D" id="3.40.50.2300">
    <property type="match status" value="2"/>
</dbReference>
<dbReference type="InterPro" id="IPR011877">
    <property type="entry name" value="Ribokinase"/>
</dbReference>
<dbReference type="CDD" id="cd01392">
    <property type="entry name" value="HTH_LacI"/>
    <property type="match status" value="1"/>
</dbReference>
<dbReference type="EC" id="2.7.1.15" evidence="12"/>
<dbReference type="PANTHER" id="PTHR10584">
    <property type="entry name" value="SUGAR KINASE"/>
    <property type="match status" value="1"/>
</dbReference>
<dbReference type="PRINTS" id="PR00990">
    <property type="entry name" value="RIBOKINASE"/>
</dbReference>
<dbReference type="InterPro" id="IPR010982">
    <property type="entry name" value="Lambda_DNA-bd_dom_sf"/>
</dbReference>
<dbReference type="GO" id="GO:0003677">
    <property type="term" value="F:DNA binding"/>
    <property type="evidence" value="ECO:0007669"/>
    <property type="project" value="UniProtKB-KW"/>
</dbReference>
<evidence type="ECO:0000256" key="1">
    <source>
        <dbReference type="ARBA" id="ARBA00022679"/>
    </source>
</evidence>
<dbReference type="CDD" id="cd01174">
    <property type="entry name" value="ribokinase"/>
    <property type="match status" value="1"/>
</dbReference>
<feature type="domain" description="HTH lacI-type" evidence="13">
    <location>
        <begin position="1"/>
        <end position="55"/>
    </location>
</feature>
<protein>
    <recommendedName>
        <fullName evidence="12">Ribokinase</fullName>
        <shortName evidence="12">RK</shortName>
        <ecNumber evidence="12">2.7.1.15</ecNumber>
    </recommendedName>
</protein>
<dbReference type="Gene3D" id="1.10.260.40">
    <property type="entry name" value="lambda repressor-like DNA-binding domains"/>
    <property type="match status" value="1"/>
</dbReference>
<feature type="active site" description="Proton acceptor" evidence="12">
    <location>
        <position position="570"/>
    </location>
</feature>
<keyword evidence="12" id="KW-0963">Cytoplasm</keyword>
<comment type="function">
    <text evidence="12">Catalyzes the phosphorylation of ribose at O-5 in a reaction requiring ATP and magnesium. The resulting D-ribose-5-phosphate can then be used either for sythesis of nucleotides, histidine, and tryptophan, or as a component of the pentose phosphate pathway.</text>
</comment>
<dbReference type="InterPro" id="IPR011611">
    <property type="entry name" value="PfkB_dom"/>
</dbReference>
<keyword evidence="4 12" id="KW-0418">Kinase</keyword>
<reference evidence="14" key="1">
    <citation type="submission" date="2020-10" db="EMBL/GenBank/DDBJ databases">
        <authorList>
            <person name="Gilroy R."/>
        </authorList>
    </citation>
    <scope>NUCLEOTIDE SEQUENCE</scope>
    <source>
        <strain evidence="14">CHK178-757</strain>
    </source>
</reference>
<evidence type="ECO:0000256" key="6">
    <source>
        <dbReference type="ARBA" id="ARBA00022842"/>
    </source>
</evidence>
<comment type="catalytic activity">
    <reaction evidence="12">
        <text>D-ribose + ATP = D-ribose 5-phosphate + ADP + H(+)</text>
        <dbReference type="Rhea" id="RHEA:13697"/>
        <dbReference type="ChEBI" id="CHEBI:15378"/>
        <dbReference type="ChEBI" id="CHEBI:30616"/>
        <dbReference type="ChEBI" id="CHEBI:47013"/>
        <dbReference type="ChEBI" id="CHEBI:78346"/>
        <dbReference type="ChEBI" id="CHEBI:456216"/>
        <dbReference type="EC" id="2.7.1.15"/>
    </reaction>
</comment>
<evidence type="ECO:0000256" key="5">
    <source>
        <dbReference type="ARBA" id="ARBA00022840"/>
    </source>
</evidence>
<comment type="caution">
    <text evidence="12">Lacks conserved residue(s) required for the propagation of feature annotation.</text>
</comment>
<dbReference type="GO" id="GO:0006355">
    <property type="term" value="P:regulation of DNA-templated transcription"/>
    <property type="evidence" value="ECO:0007669"/>
    <property type="project" value="InterPro"/>
</dbReference>
<feature type="binding site" evidence="12">
    <location>
        <position position="566"/>
    </location>
    <ligand>
        <name>K(+)</name>
        <dbReference type="ChEBI" id="CHEBI:29103"/>
    </ligand>
</feature>
<sequence>MTIKEIARLAGVSTSTVSKIVNQKDNSISAETRERVLKIVKEYNYTPYASVASPSQKTWIIGIILRSSTSFDATLDGIVKEAQANGYNTLICSSSSHMDQELKNITAVCKNNVDGIIWEPVCAQSLSLASHIEKKGIPCFTVGPDGGPDAFRLPYEDLGYRLTQELIRLRHENIACLTQPGRRSDAFISGYRKCLFDNQIPFDETLIFSQVGEGLIDPMNTRQITGVISSHYQKALEFYQLMNALHYRIPEDFSLITLKNDKVQALAYPTISSYTVANGAYGSYLCQRLIARIEKKESVPEPFSQEFTLDTTATMGIPAHLKAPKITVVGSINMDTYLNVSRLPNTGKTVSTSTSSVYPGGKGINQAIGAAKLGHRVALIGNVGSDLESDYIYRTLNQYGVDTFGVKRRMNVHTGKAYIMVDPDGNSMISILAGANDTFTPADIQEKEHIFNNTGYCLIQSEVPLDTVFEACTTAHKFHAKTILKPSARSRIPKKTLAQVDIIIPNEDELGELCPGAATLKERADYLLECGVKAVIVTLGEHGCYVKTKTLEKKFPAALFASVDTTGASDAFISALASYLLYGYPLEKAVRIAVYAAGFCVTREGVVPSLIDRNSLETYIRQIESDLL</sequence>
<evidence type="ECO:0000256" key="8">
    <source>
        <dbReference type="ARBA" id="ARBA00023015"/>
    </source>
</evidence>
<evidence type="ECO:0000256" key="4">
    <source>
        <dbReference type="ARBA" id="ARBA00022777"/>
    </source>
</evidence>
<dbReference type="GO" id="GO:0046872">
    <property type="term" value="F:metal ion binding"/>
    <property type="evidence" value="ECO:0007669"/>
    <property type="project" value="UniProtKB-KW"/>
</dbReference>
<feature type="binding site" evidence="12">
    <location>
        <begin position="333"/>
        <end position="335"/>
    </location>
    <ligand>
        <name>substrate</name>
    </ligand>
</feature>
<reference evidence="14" key="2">
    <citation type="journal article" date="2021" name="PeerJ">
        <title>Extensive microbial diversity within the chicken gut microbiome revealed by metagenomics and culture.</title>
        <authorList>
            <person name="Gilroy R."/>
            <person name="Ravi A."/>
            <person name="Getino M."/>
            <person name="Pursley I."/>
            <person name="Horton D.L."/>
            <person name="Alikhan N.F."/>
            <person name="Baker D."/>
            <person name="Gharbi K."/>
            <person name="Hall N."/>
            <person name="Watson M."/>
            <person name="Adriaenssens E.M."/>
            <person name="Foster-Nyarko E."/>
            <person name="Jarju S."/>
            <person name="Secka A."/>
            <person name="Antonio M."/>
            <person name="Oren A."/>
            <person name="Chaudhuri R.R."/>
            <person name="La Ragione R."/>
            <person name="Hildebrand F."/>
            <person name="Pallen M.J."/>
        </authorList>
    </citation>
    <scope>NUCLEOTIDE SEQUENCE</scope>
    <source>
        <strain evidence="14">CHK178-757</strain>
    </source>
</reference>
<dbReference type="SUPFAM" id="SSF53613">
    <property type="entry name" value="Ribokinase-like"/>
    <property type="match status" value="1"/>
</dbReference>
<dbReference type="SUPFAM" id="SSF53822">
    <property type="entry name" value="Periplasmic binding protein-like I"/>
    <property type="match status" value="1"/>
</dbReference>
<dbReference type="InterPro" id="IPR028082">
    <property type="entry name" value="Peripla_BP_I"/>
</dbReference>
<keyword evidence="6 12" id="KW-0460">Magnesium</keyword>
<dbReference type="Gene3D" id="3.40.1190.20">
    <property type="match status" value="1"/>
</dbReference>
<dbReference type="InterPro" id="IPR029056">
    <property type="entry name" value="Ribokinase-like"/>
</dbReference>
<organism evidence="14 15">
    <name type="scientific">Candidatus Scybalocola faecigallinarum</name>
    <dbReference type="NCBI Taxonomy" id="2840941"/>
    <lineage>
        <taxon>Bacteria</taxon>
        <taxon>Bacillati</taxon>
        <taxon>Bacillota</taxon>
        <taxon>Clostridia</taxon>
        <taxon>Lachnospirales</taxon>
        <taxon>Lachnospiraceae</taxon>
        <taxon>Lachnospiraceae incertae sedis</taxon>
        <taxon>Candidatus Scybalocola (ex Gilroy et al. 2021)</taxon>
    </lineage>
</organism>
<keyword evidence="1 12" id="KW-0808">Transferase</keyword>
<comment type="pathway">
    <text evidence="12">Carbohydrate metabolism; D-ribose degradation; D-ribose 5-phosphate from beta-D-ribopyranose: step 2/2.</text>
</comment>
<comment type="cofactor">
    <cofactor evidence="12">
        <name>Mg(2+)</name>
        <dbReference type="ChEBI" id="CHEBI:18420"/>
    </cofactor>
    <text evidence="12">Requires a divalent cation, most likely magnesium in vivo, as an electrophilic catalyst to aid phosphoryl group transfer. It is the chelate of the metal and the nucleotide that is the actual substrate.</text>
</comment>
<feature type="binding site" evidence="12">
    <location>
        <position position="609"/>
    </location>
    <ligand>
        <name>K(+)</name>
        <dbReference type="ChEBI" id="CHEBI:29103"/>
    </ligand>
</feature>
<dbReference type="CDD" id="cd06267">
    <property type="entry name" value="PBP1_LacI_sugar_binding-like"/>
    <property type="match status" value="1"/>
</dbReference>
<dbReference type="AlphaFoldDB" id="A0A9D1F6P4"/>
<gene>
    <name evidence="12" type="primary">rbsK</name>
    <name evidence="14" type="ORF">IAB46_13210</name>
</gene>
<dbReference type="InterPro" id="IPR046335">
    <property type="entry name" value="LacI/GalR-like_sensor"/>
</dbReference>
<feature type="binding site" evidence="12">
    <location>
        <position position="603"/>
    </location>
    <ligand>
        <name>K(+)</name>
        <dbReference type="ChEBI" id="CHEBI:29103"/>
    </ligand>
</feature>
<evidence type="ECO:0000313" key="14">
    <source>
        <dbReference type="EMBL" id="HIS48484.1"/>
    </source>
</evidence>
<keyword evidence="8" id="KW-0805">Transcription regulation</keyword>
<evidence type="ECO:0000256" key="7">
    <source>
        <dbReference type="ARBA" id="ARBA00022958"/>
    </source>
</evidence>
<dbReference type="Pfam" id="PF00294">
    <property type="entry name" value="PfkB"/>
    <property type="match status" value="1"/>
</dbReference>
<dbReference type="PRINTS" id="PR00036">
    <property type="entry name" value="HTHLACI"/>
</dbReference>
<keyword evidence="9 14" id="KW-0238">DNA-binding</keyword>
<dbReference type="PROSITE" id="PS50932">
    <property type="entry name" value="HTH_LACI_2"/>
    <property type="match status" value="1"/>
</dbReference>
<evidence type="ECO:0000256" key="11">
    <source>
        <dbReference type="ARBA" id="ARBA00023277"/>
    </source>
</evidence>
<comment type="caution">
    <text evidence="14">The sequence shown here is derived from an EMBL/GenBank/DDBJ whole genome shotgun (WGS) entry which is preliminary data.</text>
</comment>
<comment type="subunit">
    <text evidence="12">Homodimer.</text>
</comment>
<dbReference type="Pfam" id="PF13377">
    <property type="entry name" value="Peripla_BP_3"/>
    <property type="match status" value="1"/>
</dbReference>
<evidence type="ECO:0000256" key="10">
    <source>
        <dbReference type="ARBA" id="ARBA00023163"/>
    </source>
</evidence>
<dbReference type="SMART" id="SM00354">
    <property type="entry name" value="HTH_LACI"/>
    <property type="match status" value="1"/>
</dbReference>
<dbReference type="EMBL" id="DVIT01000056">
    <property type="protein sequence ID" value="HIS48484.1"/>
    <property type="molecule type" value="Genomic_DNA"/>
</dbReference>
<dbReference type="GO" id="GO:0005737">
    <property type="term" value="C:cytoplasm"/>
    <property type="evidence" value="ECO:0007669"/>
    <property type="project" value="UniProtKB-SubCell"/>
</dbReference>
<comment type="subcellular location">
    <subcellularLocation>
        <location evidence="12">Cytoplasm</location>
    </subcellularLocation>
</comment>
<feature type="binding site" evidence="12">
    <location>
        <position position="564"/>
    </location>
    <ligand>
        <name>K(+)</name>
        <dbReference type="ChEBI" id="CHEBI:29103"/>
    </ligand>
</feature>
<evidence type="ECO:0000256" key="12">
    <source>
        <dbReference type="HAMAP-Rule" id="MF_01987"/>
    </source>
</evidence>
<comment type="similarity">
    <text evidence="12">Belongs to the carbohydrate kinase PfkB family. Ribokinase subfamily.</text>
</comment>
<dbReference type="GO" id="GO:0004747">
    <property type="term" value="F:ribokinase activity"/>
    <property type="evidence" value="ECO:0007669"/>
    <property type="project" value="UniProtKB-UniRule"/>
</dbReference>
<feature type="binding site" evidence="12">
    <location>
        <position position="462"/>
    </location>
    <ligand>
        <name>substrate</name>
    </ligand>
</feature>
<evidence type="ECO:0000259" key="13">
    <source>
        <dbReference type="PROSITE" id="PS50932"/>
    </source>
</evidence>
<dbReference type="Pfam" id="PF00356">
    <property type="entry name" value="LacI"/>
    <property type="match status" value="1"/>
</dbReference>
<feature type="binding site" evidence="12">
    <location>
        <begin position="361"/>
        <end position="365"/>
    </location>
    <ligand>
        <name>substrate</name>
    </ligand>
</feature>
<keyword evidence="5 12" id="KW-0067">ATP-binding</keyword>
<comment type="activity regulation">
    <text evidence="12">Activated by a monovalent cation that binds near, but not in, the active site. The most likely occupant of the site in vivo is potassium. Ion binding induces a conformational change that may alter substrate affinity.</text>
</comment>
<dbReference type="GO" id="GO:0019303">
    <property type="term" value="P:D-ribose catabolic process"/>
    <property type="evidence" value="ECO:0007669"/>
    <property type="project" value="UniProtKB-UniRule"/>
</dbReference>
<accession>A0A9D1F6P4</accession>
<dbReference type="InterPro" id="IPR002139">
    <property type="entry name" value="Ribo/fructo_kinase"/>
</dbReference>
<name>A0A9D1F6P4_9FIRM</name>
<dbReference type="Proteomes" id="UP000823927">
    <property type="component" value="Unassembled WGS sequence"/>
</dbReference>
<evidence type="ECO:0000256" key="2">
    <source>
        <dbReference type="ARBA" id="ARBA00022723"/>
    </source>
</evidence>